<protein>
    <submittedName>
        <fullName evidence="1">Uncharacterized protein</fullName>
    </submittedName>
</protein>
<reference evidence="1" key="1">
    <citation type="submission" date="2024-07" db="EMBL/GenBank/DDBJ databases">
        <title>Complete genome sequence of Verrucomicrobiaceae bacterium NT6N.</title>
        <authorList>
            <person name="Huang C."/>
            <person name="Takami H."/>
            <person name="Hamasaki K."/>
        </authorList>
    </citation>
    <scope>NUCLEOTIDE SEQUENCE</scope>
    <source>
        <strain evidence="1">NT6N</strain>
    </source>
</reference>
<evidence type="ECO:0000313" key="1">
    <source>
        <dbReference type="EMBL" id="BDS08265.1"/>
    </source>
</evidence>
<dbReference type="KEGG" id="osu:NT6N_33050"/>
<accession>A0AAT9FQH4</accession>
<name>A0AAT9FQH4_9BACT</name>
<organism evidence="1">
    <name type="scientific">Oceaniferula spumae</name>
    <dbReference type="NCBI Taxonomy" id="2979115"/>
    <lineage>
        <taxon>Bacteria</taxon>
        <taxon>Pseudomonadati</taxon>
        <taxon>Verrucomicrobiota</taxon>
        <taxon>Verrucomicrobiia</taxon>
        <taxon>Verrucomicrobiales</taxon>
        <taxon>Verrucomicrobiaceae</taxon>
        <taxon>Oceaniferula</taxon>
    </lineage>
</organism>
<proteinExistence type="predicted"/>
<sequence length="314" mass="35282">MTDRLLVFSNPEVQKLLKEKFIPVAGNDWYQRRRQDAEGEFFRNMASQGPRKGEGGSTRQGHYVFTSGGKLLGYNNNRGAERRLAMIHDALKKWEALPDAEKKAEVPDRGKVDAKFTRNLPEGGRIINVYIRALEKRNGKAMAMTGEKVGRLAAVDHLWLRASEEAELHRLVKAGGGELPAWFTHRILRYHLVDSTRGEPPLWKFSEVKTNQISIDAKGKVHGAFGMRTEDQKRGYAGALHGRISFNSDGKLASVELLANGQHWGEGRYTKGARPGKTHLAVYLELSDGSNPADRIPPQGMHWERAYWNAQKGM</sequence>
<dbReference type="EMBL" id="AP026866">
    <property type="protein sequence ID" value="BDS08265.1"/>
    <property type="molecule type" value="Genomic_DNA"/>
</dbReference>
<gene>
    <name evidence="1" type="ORF">NT6N_33050</name>
</gene>
<dbReference type="AlphaFoldDB" id="A0AAT9FQH4"/>